<sequence length="179" mass="19527">MCKIIKILFLWLLIPFTGCAGKTSTPLYMAIVSSDNSGVQISTTKNSLHGDSVLICSATKKPCSVYQSDDFSIAKPNDSVEDIATGENIYTYSIFGSKSYKLQSEITVAFIFKTGSIGANNVEFDGKHSFVIKSGKIKYVISYCTSSEGVHVLSKSDDIHLYYSLGYEVEASCSGEVYK</sequence>
<feature type="signal peptide" evidence="1">
    <location>
        <begin position="1"/>
        <end position="20"/>
    </location>
</feature>
<feature type="chain" id="PRO_5030749576" description="Lipoprotein" evidence="1">
    <location>
        <begin position="21"/>
        <end position="179"/>
    </location>
</feature>
<protein>
    <recommendedName>
        <fullName evidence="4">Lipoprotein</fullName>
    </recommendedName>
</protein>
<dbReference type="EMBL" id="LR134253">
    <property type="protein sequence ID" value="VED48955.1"/>
    <property type="molecule type" value="Genomic_DNA"/>
</dbReference>
<dbReference type="Proteomes" id="UP000267630">
    <property type="component" value="Chromosome 3"/>
</dbReference>
<evidence type="ECO:0000313" key="2">
    <source>
        <dbReference type="EMBL" id="VED48955.1"/>
    </source>
</evidence>
<organism evidence="2 3">
    <name type="scientific">Raoultella terrigena</name>
    <name type="common">Klebsiella terrigena</name>
    <dbReference type="NCBI Taxonomy" id="577"/>
    <lineage>
        <taxon>Bacteria</taxon>
        <taxon>Pseudomonadati</taxon>
        <taxon>Pseudomonadota</taxon>
        <taxon>Gammaproteobacteria</taxon>
        <taxon>Enterobacterales</taxon>
        <taxon>Enterobacteriaceae</taxon>
        <taxon>Klebsiella/Raoultella group</taxon>
        <taxon>Raoultella</taxon>
    </lineage>
</organism>
<dbReference type="AlphaFoldDB" id="A0A7Z8Z9S5"/>
<reference evidence="2 3" key="1">
    <citation type="submission" date="2018-12" db="EMBL/GenBank/DDBJ databases">
        <authorList>
            <consortium name="Pathogen Informatics"/>
        </authorList>
    </citation>
    <scope>NUCLEOTIDE SEQUENCE [LARGE SCALE GENOMIC DNA]</scope>
    <source>
        <strain evidence="2 3">NCTC9997</strain>
    </source>
</reference>
<accession>A0A7Z8Z9S5</accession>
<evidence type="ECO:0000313" key="3">
    <source>
        <dbReference type="Proteomes" id="UP000267630"/>
    </source>
</evidence>
<name>A0A7Z8Z9S5_RAOTE</name>
<evidence type="ECO:0000256" key="1">
    <source>
        <dbReference type="SAM" id="SignalP"/>
    </source>
</evidence>
<keyword evidence="3" id="KW-1185">Reference proteome</keyword>
<keyword evidence="1" id="KW-0732">Signal</keyword>
<proteinExistence type="predicted"/>
<gene>
    <name evidence="2" type="ORF">NCTC9997_02501</name>
</gene>
<evidence type="ECO:0008006" key="4">
    <source>
        <dbReference type="Google" id="ProtNLM"/>
    </source>
</evidence>